<organism evidence="2 3">
    <name type="scientific">Marinigracilibium pacificum</name>
    <dbReference type="NCBI Taxonomy" id="2729599"/>
    <lineage>
        <taxon>Bacteria</taxon>
        <taxon>Pseudomonadati</taxon>
        <taxon>Bacteroidota</taxon>
        <taxon>Cytophagia</taxon>
        <taxon>Cytophagales</taxon>
        <taxon>Flammeovirgaceae</taxon>
        <taxon>Marinigracilibium</taxon>
    </lineage>
</organism>
<dbReference type="RefSeq" id="WP_169682273.1">
    <property type="nucleotide sequence ID" value="NZ_JABBNU010000007.1"/>
</dbReference>
<dbReference type="SUPFAM" id="SSF56925">
    <property type="entry name" value="OMPA-like"/>
    <property type="match status" value="1"/>
</dbReference>
<evidence type="ECO:0000313" key="2">
    <source>
        <dbReference type="EMBL" id="NMM49294.1"/>
    </source>
</evidence>
<dbReference type="Proteomes" id="UP000559010">
    <property type="component" value="Unassembled WGS sequence"/>
</dbReference>
<name>A0A848J491_9BACT</name>
<dbReference type="EMBL" id="JABBNU010000007">
    <property type="protein sequence ID" value="NMM49294.1"/>
    <property type="molecule type" value="Genomic_DNA"/>
</dbReference>
<sequence>MERNFCLTFLLAVISVFNSFSQLYMGAEAGFSHGYTRIGSKTERELSDFGFKPGFSAGLGVHYDISDHFAISSGALFTIEGKDQTQNELKYKNKASYRYLDFPLNLRVLLPAGNGNFYLSVGPSMNLFLGGNGTITPQVGSPLTFEELSYNFEEGPVDGNRSTFNPTDMNKVGWSMNFGFGYFYRLEQGYLIGFEAQYRQGHSNIGRYDEIFVDPYGEFINVKHDIESSPQSLYFGVSLLKQVKFFKISRKSHSRRSKGPNKR</sequence>
<protein>
    <submittedName>
        <fullName evidence="2">PorT family protein</fullName>
    </submittedName>
</protein>
<dbReference type="Pfam" id="PF13568">
    <property type="entry name" value="OMP_b-brl_2"/>
    <property type="match status" value="1"/>
</dbReference>
<reference evidence="2 3" key="1">
    <citation type="submission" date="2020-04" db="EMBL/GenBank/DDBJ databases">
        <title>Flammeovirgaceae bacterium KN852 isolated from deep sea.</title>
        <authorList>
            <person name="Zhang D.-C."/>
        </authorList>
    </citation>
    <scope>NUCLEOTIDE SEQUENCE [LARGE SCALE GENOMIC DNA]</scope>
    <source>
        <strain evidence="2 3">KN852</strain>
    </source>
</reference>
<dbReference type="InterPro" id="IPR025665">
    <property type="entry name" value="Beta-barrel_OMP_2"/>
</dbReference>
<accession>A0A848J491</accession>
<evidence type="ECO:0000313" key="3">
    <source>
        <dbReference type="Proteomes" id="UP000559010"/>
    </source>
</evidence>
<dbReference type="InterPro" id="IPR011250">
    <property type="entry name" value="OMP/PagP_B-barrel"/>
</dbReference>
<dbReference type="Gene3D" id="2.40.160.20">
    <property type="match status" value="1"/>
</dbReference>
<proteinExistence type="predicted"/>
<evidence type="ECO:0000259" key="1">
    <source>
        <dbReference type="Pfam" id="PF13568"/>
    </source>
</evidence>
<gene>
    <name evidence="2" type="ORF">HH304_12860</name>
</gene>
<dbReference type="AlphaFoldDB" id="A0A848J491"/>
<feature type="domain" description="Outer membrane protein beta-barrel" evidence="1">
    <location>
        <begin position="23"/>
        <end position="201"/>
    </location>
</feature>
<comment type="caution">
    <text evidence="2">The sequence shown here is derived from an EMBL/GenBank/DDBJ whole genome shotgun (WGS) entry which is preliminary data.</text>
</comment>
<keyword evidence="3" id="KW-1185">Reference proteome</keyword>